<name>A0A1I5Z2B0_9BACI</name>
<dbReference type="Pfam" id="PF00903">
    <property type="entry name" value="Glyoxalase"/>
    <property type="match status" value="1"/>
</dbReference>
<accession>A0A1I5Z2B0</accession>
<dbReference type="Gene3D" id="3.10.180.10">
    <property type="entry name" value="2,3-Dihydroxybiphenyl 1,2-Dioxygenase, domain 1"/>
    <property type="match status" value="1"/>
</dbReference>
<dbReference type="PANTHER" id="PTHR36113:SF6">
    <property type="entry name" value="FOSFOMYCIN RESISTANCE PROTEIN FOSX"/>
    <property type="match status" value="1"/>
</dbReference>
<gene>
    <name evidence="3" type="ORF">SAMN02745910_01754</name>
</gene>
<dbReference type="InterPro" id="IPR037478">
    <property type="entry name" value="YwkD-like_dom"/>
</dbReference>
<proteinExistence type="predicted"/>
<dbReference type="GeneID" id="93710446"/>
<dbReference type="InterPro" id="IPR037523">
    <property type="entry name" value="VOC_core"/>
</dbReference>
<keyword evidence="1" id="KW-0479">Metal-binding</keyword>
<feature type="domain" description="VOC" evidence="2">
    <location>
        <begin position="5"/>
        <end position="128"/>
    </location>
</feature>
<reference evidence="3 4" key="1">
    <citation type="submission" date="2016-10" db="EMBL/GenBank/DDBJ databases">
        <authorList>
            <person name="Varghese N."/>
            <person name="Submissions S."/>
        </authorList>
    </citation>
    <scope>NUCLEOTIDE SEQUENCE [LARGE SCALE GENOMIC DNA]</scope>
    <source>
        <strain evidence="3 4">DSM 13796</strain>
    </source>
</reference>
<dbReference type="PROSITE" id="PS51819">
    <property type="entry name" value="VOC"/>
    <property type="match status" value="1"/>
</dbReference>
<dbReference type="CDD" id="cd08352">
    <property type="entry name" value="VOC_Bs_YwkD_like"/>
    <property type="match status" value="1"/>
</dbReference>
<evidence type="ECO:0000259" key="2">
    <source>
        <dbReference type="PROSITE" id="PS51819"/>
    </source>
</evidence>
<dbReference type="Proteomes" id="UP000182762">
    <property type="component" value="Unassembled WGS sequence"/>
</dbReference>
<sequence length="130" mass="15230">MNIKGIHHAAIICSDYEKSKDFYMNVLGCEMIHESYREERDSFKLDLEIGGKDRIELFSFQNAPERPNYPEARGLRHLAFEVENLQTCIKHLNKHGVQTEPIRVDEITNKRFTFFKDPDGLPLELYEEGL</sequence>
<dbReference type="InterPro" id="IPR051332">
    <property type="entry name" value="Fosfomycin_Res_Enzymes"/>
</dbReference>
<organism evidence="3 4">
    <name type="scientific">Priestia endophytica DSM 13796</name>
    <dbReference type="NCBI Taxonomy" id="1121089"/>
    <lineage>
        <taxon>Bacteria</taxon>
        <taxon>Bacillati</taxon>
        <taxon>Bacillota</taxon>
        <taxon>Bacilli</taxon>
        <taxon>Bacillales</taxon>
        <taxon>Bacillaceae</taxon>
        <taxon>Priestia</taxon>
    </lineage>
</organism>
<comment type="caution">
    <text evidence="3">The sequence shown here is derived from an EMBL/GenBank/DDBJ whole genome shotgun (WGS) entry which is preliminary data.</text>
</comment>
<evidence type="ECO:0000256" key="1">
    <source>
        <dbReference type="ARBA" id="ARBA00022723"/>
    </source>
</evidence>
<dbReference type="InterPro" id="IPR029068">
    <property type="entry name" value="Glyas_Bleomycin-R_OHBP_Dase"/>
</dbReference>
<evidence type="ECO:0000313" key="3">
    <source>
        <dbReference type="EMBL" id="SFQ50560.1"/>
    </source>
</evidence>
<dbReference type="SUPFAM" id="SSF54593">
    <property type="entry name" value="Glyoxalase/Bleomycin resistance protein/Dihydroxybiphenyl dioxygenase"/>
    <property type="match status" value="1"/>
</dbReference>
<keyword evidence="4" id="KW-1185">Reference proteome</keyword>
<dbReference type="EMBL" id="FOXX01000003">
    <property type="protein sequence ID" value="SFQ50560.1"/>
    <property type="molecule type" value="Genomic_DNA"/>
</dbReference>
<evidence type="ECO:0000313" key="4">
    <source>
        <dbReference type="Proteomes" id="UP000182762"/>
    </source>
</evidence>
<dbReference type="InterPro" id="IPR004360">
    <property type="entry name" value="Glyas_Fos-R_dOase_dom"/>
</dbReference>
<dbReference type="NCBIfam" id="NF008551">
    <property type="entry name" value="PRK11478.1"/>
    <property type="match status" value="1"/>
</dbReference>
<dbReference type="PANTHER" id="PTHR36113">
    <property type="entry name" value="LYASE, PUTATIVE-RELATED-RELATED"/>
    <property type="match status" value="1"/>
</dbReference>
<dbReference type="RefSeq" id="WP_061805047.1">
    <property type="nucleotide sequence ID" value="NZ_FOXX01000003.1"/>
</dbReference>
<protein>
    <submittedName>
        <fullName evidence="3">Glyoxylase I family protein</fullName>
    </submittedName>
</protein>